<name>A0ACC2P2C7_9HYME</name>
<reference evidence="1" key="1">
    <citation type="submission" date="2023-04" db="EMBL/GenBank/DDBJ databases">
        <title>A chromosome-level genome assembly of the parasitoid wasp Eretmocerus hayati.</title>
        <authorList>
            <person name="Zhong Y."/>
            <person name="Liu S."/>
            <person name="Liu Y."/>
        </authorList>
    </citation>
    <scope>NUCLEOTIDE SEQUENCE</scope>
    <source>
        <strain evidence="1">ZJU_SS_LIU_2023</strain>
    </source>
</reference>
<organism evidence="1 2">
    <name type="scientific">Eretmocerus hayati</name>
    <dbReference type="NCBI Taxonomy" id="131215"/>
    <lineage>
        <taxon>Eukaryota</taxon>
        <taxon>Metazoa</taxon>
        <taxon>Ecdysozoa</taxon>
        <taxon>Arthropoda</taxon>
        <taxon>Hexapoda</taxon>
        <taxon>Insecta</taxon>
        <taxon>Pterygota</taxon>
        <taxon>Neoptera</taxon>
        <taxon>Endopterygota</taxon>
        <taxon>Hymenoptera</taxon>
        <taxon>Apocrita</taxon>
        <taxon>Proctotrupomorpha</taxon>
        <taxon>Chalcidoidea</taxon>
        <taxon>Aphelinidae</taxon>
        <taxon>Aphelininae</taxon>
        <taxon>Eretmocerus</taxon>
    </lineage>
</organism>
<dbReference type="Proteomes" id="UP001239111">
    <property type="component" value="Chromosome 2"/>
</dbReference>
<sequence>MEEVRAIDALLNGDDVERMVIDENAQRPRRDAPPVEPPLAPRLNVVDRAPLVEEIDENAQRPRRDAPPIEPPLAPRLNVVDRAPLVEEIRRPPSPAEHAPILLDVLMEPPAAPAAVVLENEGAVGGVAEPDDAHQNRRHRALHRRWRGRGGGNFHFRGVRAGQQIRQRRRAREFAQFLGMLSRQAFGENDD</sequence>
<keyword evidence="2" id="KW-1185">Reference proteome</keyword>
<proteinExistence type="predicted"/>
<evidence type="ECO:0000313" key="2">
    <source>
        <dbReference type="Proteomes" id="UP001239111"/>
    </source>
</evidence>
<comment type="caution">
    <text evidence="1">The sequence shown here is derived from an EMBL/GenBank/DDBJ whole genome shotgun (WGS) entry which is preliminary data.</text>
</comment>
<accession>A0ACC2P2C7</accession>
<gene>
    <name evidence="1" type="ORF">QAD02_013526</name>
</gene>
<protein>
    <submittedName>
        <fullName evidence="1">Uncharacterized protein</fullName>
    </submittedName>
</protein>
<dbReference type="EMBL" id="CM056742">
    <property type="protein sequence ID" value="KAJ8677739.1"/>
    <property type="molecule type" value="Genomic_DNA"/>
</dbReference>
<evidence type="ECO:0000313" key="1">
    <source>
        <dbReference type="EMBL" id="KAJ8677739.1"/>
    </source>
</evidence>